<name>A0A1Q4P3W5_SERMA</name>
<accession>A0A1Q4P3W5</accession>
<organism evidence="1 2">
    <name type="scientific">Serratia marcescens</name>
    <dbReference type="NCBI Taxonomy" id="615"/>
    <lineage>
        <taxon>Bacteria</taxon>
        <taxon>Pseudomonadati</taxon>
        <taxon>Pseudomonadota</taxon>
        <taxon>Gammaproteobacteria</taxon>
        <taxon>Enterobacterales</taxon>
        <taxon>Yersiniaceae</taxon>
        <taxon>Serratia</taxon>
    </lineage>
</organism>
<evidence type="ECO:0000313" key="1">
    <source>
        <dbReference type="EMBL" id="OKB67777.1"/>
    </source>
</evidence>
<comment type="caution">
    <text evidence="1">The sequence shown here is derived from an EMBL/GenBank/DDBJ whole genome shotgun (WGS) entry which is preliminary data.</text>
</comment>
<gene>
    <name evidence="1" type="ORF">BHU62_04870</name>
</gene>
<dbReference type="RefSeq" id="WP_078062017.1">
    <property type="nucleotide sequence ID" value="NZ_MJAO01000004.1"/>
</dbReference>
<reference evidence="1 2" key="1">
    <citation type="submission" date="2016-09" db="EMBL/GenBank/DDBJ databases">
        <title>Serratia marcescens MSU-97 and epiphytic antimycotic-producing bacteria.</title>
        <authorList>
            <person name="Matilla M.A."/>
        </authorList>
    </citation>
    <scope>NUCLEOTIDE SEQUENCE [LARGE SCALE GENOMIC DNA]</scope>
    <source>
        <strain evidence="1 2">MSU-97</strain>
    </source>
</reference>
<dbReference type="EMBL" id="MJAO01000004">
    <property type="protein sequence ID" value="OKB67777.1"/>
    <property type="molecule type" value="Genomic_DNA"/>
</dbReference>
<dbReference type="Proteomes" id="UP000185770">
    <property type="component" value="Unassembled WGS sequence"/>
</dbReference>
<dbReference type="AlphaFoldDB" id="A0A1Q4P3W5"/>
<evidence type="ECO:0000313" key="2">
    <source>
        <dbReference type="Proteomes" id="UP000185770"/>
    </source>
</evidence>
<dbReference type="OrthoDB" id="2636646at2"/>
<sequence>MHELRLARAAFTRYSRPLISTSAALEQLSPALAEAVGQQVAHCLTGYDGPAPDRHFLCSTIMDLPFANRLIDWRTLQQQMRRYTDAAPDTLVNAYECASWGYCLRQALIAPQPVSRVMCTIVDLNLMDLSFWQQNPNWGASGFGIATLLFNVEPGAAKHLNVGVAKSANFIAEFSIAVRQCLEDKAACKLALPFFPEQVTQLFQRLLPQADALPDLHPQLGHCFGADPWISLIEHAKEARDGQRFLATSVALNGYWAMADVSLEPGGVYRFTEVG</sequence>
<protein>
    <submittedName>
        <fullName evidence="1">Uncharacterized protein</fullName>
    </submittedName>
</protein>
<proteinExistence type="predicted"/>